<dbReference type="Proteomes" id="UP000070195">
    <property type="component" value="Unassembled WGS sequence"/>
</dbReference>
<reference evidence="2 3" key="1">
    <citation type="journal article" date="2016" name="Sci. Rep.">
        <title>Metabolic traits of an uncultured archaeal lineage -MSBL1- from brine pools of the Red Sea.</title>
        <authorList>
            <person name="Mwirichia R."/>
            <person name="Alam I."/>
            <person name="Rashid M."/>
            <person name="Vinu M."/>
            <person name="Ba-Alawi W."/>
            <person name="Anthony Kamau A."/>
            <person name="Kamanda Ngugi D."/>
            <person name="Goker M."/>
            <person name="Klenk H.P."/>
            <person name="Bajic V."/>
            <person name="Stingl U."/>
        </authorList>
    </citation>
    <scope>NUCLEOTIDE SEQUENCE [LARGE SCALE GENOMIC DNA]</scope>
    <source>
        <strain evidence="2">SCGC-AAA259D18</strain>
    </source>
</reference>
<comment type="caution">
    <text evidence="2">The sequence shown here is derived from an EMBL/GenBank/DDBJ whole genome shotgun (WGS) entry which is preliminary data.</text>
</comment>
<feature type="region of interest" description="Disordered" evidence="1">
    <location>
        <begin position="87"/>
        <end position="117"/>
    </location>
</feature>
<evidence type="ECO:0000256" key="1">
    <source>
        <dbReference type="SAM" id="MobiDB-lite"/>
    </source>
</evidence>
<proteinExistence type="predicted"/>
<name>A0A133UCL2_9EURY</name>
<sequence length="117" mass="13767">MAEKNRDTGNDIIQSVREDKNLSDFQKKQLIKILTSRPEGPNEDDFLNDFHPDIVNFMLVHYPAPVPKYMLIEEVKFWTEVNEEFKEQSEELEPTQSEKILPEEGRDILEEKQSSKT</sequence>
<evidence type="ECO:0000313" key="3">
    <source>
        <dbReference type="Proteomes" id="UP000070195"/>
    </source>
</evidence>
<feature type="compositionally biased region" description="Basic and acidic residues" evidence="1">
    <location>
        <begin position="100"/>
        <end position="117"/>
    </location>
</feature>
<dbReference type="EMBL" id="LHXM01000005">
    <property type="protein sequence ID" value="KXA91931.1"/>
    <property type="molecule type" value="Genomic_DNA"/>
</dbReference>
<dbReference type="AlphaFoldDB" id="A0A133UCL2"/>
<keyword evidence="3" id="KW-1185">Reference proteome</keyword>
<organism evidence="2 3">
    <name type="scientific">candidate division MSBL1 archaeon SCGC-AAA259D18</name>
    <dbReference type="NCBI Taxonomy" id="1698262"/>
    <lineage>
        <taxon>Archaea</taxon>
        <taxon>Methanobacteriati</taxon>
        <taxon>Methanobacteriota</taxon>
        <taxon>candidate division MSBL1</taxon>
    </lineage>
</organism>
<evidence type="ECO:0000313" key="2">
    <source>
        <dbReference type="EMBL" id="KXA91931.1"/>
    </source>
</evidence>
<accession>A0A133UCL2</accession>
<gene>
    <name evidence="2" type="ORF">AKJ63_00400</name>
</gene>
<protein>
    <submittedName>
        <fullName evidence="2">Uncharacterized protein</fullName>
    </submittedName>
</protein>